<dbReference type="Proteomes" id="UP000192042">
    <property type="component" value="Chromosome I"/>
</dbReference>
<evidence type="ECO:0000313" key="1">
    <source>
        <dbReference type="EMBL" id="SLM46324.1"/>
    </source>
</evidence>
<proteinExistence type="predicted"/>
<evidence type="ECO:0008006" key="3">
    <source>
        <dbReference type="Google" id="ProtNLM"/>
    </source>
</evidence>
<dbReference type="KEGG" id="nja:NSJP_0152"/>
<keyword evidence="2" id="KW-1185">Reference proteome</keyword>
<protein>
    <recommendedName>
        <fullName evidence="3">HEXXH motif domain-containing protein</fullName>
    </recommendedName>
</protein>
<dbReference type="OrthoDB" id="9769264at2"/>
<organism evidence="1 2">
    <name type="scientific">Nitrospira japonica</name>
    <dbReference type="NCBI Taxonomy" id="1325564"/>
    <lineage>
        <taxon>Bacteria</taxon>
        <taxon>Pseudomonadati</taxon>
        <taxon>Nitrospirota</taxon>
        <taxon>Nitrospiria</taxon>
        <taxon>Nitrospirales</taxon>
        <taxon>Nitrospiraceae</taxon>
        <taxon>Nitrospira</taxon>
    </lineage>
</organism>
<dbReference type="EMBL" id="LT828648">
    <property type="protein sequence ID" value="SLM46324.1"/>
    <property type="molecule type" value="Genomic_DNA"/>
</dbReference>
<dbReference type="NCBIfam" id="TIGR04267">
    <property type="entry name" value="mod_HExxH"/>
    <property type="match status" value="1"/>
</dbReference>
<sequence length="522" mass="60593">MTTPLFDATALACLQSEFRRSMKRLLLDLCRELADDYPQLSARFGLPADYFHFVAQAIEERAFCNWKVVGWIEALNDLVYFLDLLQQAGREDDPREFAEQLFVECEQKFFESSYLDELFPQGPGRPGRLSVRLQWLCARLAREVTQESLFFEPRWAIQWTRLRRLDVWCVPGTLDQHVERAEPAWTVPNGTTGDTLVVPPSVVQAVRQAARPVTFEIDRDGVALKKGRRFPICTLHGHRIEWHWTKREAVAATDARQQFPTVGPTLRYDKERRPQAVRPTSSGHVDRIGRAWRTVRLAWPEGHEVLALLTSRVIPLHAAGVVSFSYRHRPGLSFINCFDRDNLDLIDDLIHENSHHHLNLLLRKHVMYRGDRNQQIFYSPWRRSLRPIRGILHATFTFTVGAVLFERLSTWAETARGMSEWKASGLTRRDLLRARFRCFEEIESVRYSLQDLDYAGRHLKWITGSGARLVRQLEEEISKAQQRIMCHRNEVLASKFGPTLRKHIKELHAARQTYGPVRLSKA</sequence>
<dbReference type="AlphaFoldDB" id="A0A1W1I013"/>
<dbReference type="InterPro" id="IPR026337">
    <property type="entry name" value="AKG_HExxH"/>
</dbReference>
<evidence type="ECO:0000313" key="2">
    <source>
        <dbReference type="Proteomes" id="UP000192042"/>
    </source>
</evidence>
<accession>A0A1W1I013</accession>
<reference evidence="1 2" key="1">
    <citation type="submission" date="2017-03" db="EMBL/GenBank/DDBJ databases">
        <authorList>
            <person name="Afonso C.L."/>
            <person name="Miller P.J."/>
            <person name="Scott M.A."/>
            <person name="Spackman E."/>
            <person name="Goraichik I."/>
            <person name="Dimitrov K.M."/>
            <person name="Suarez D.L."/>
            <person name="Swayne D.E."/>
        </authorList>
    </citation>
    <scope>NUCLEOTIDE SEQUENCE [LARGE SCALE GENOMIC DNA]</scope>
    <source>
        <strain evidence="1">Genome sequencing of Nitrospira japonica strain NJ11</strain>
    </source>
</reference>
<gene>
    <name evidence="1" type="ORF">NSJP_0152</name>
</gene>
<dbReference type="RefSeq" id="WP_080885033.1">
    <property type="nucleotide sequence ID" value="NZ_LT828648.1"/>
</dbReference>
<name>A0A1W1I013_9BACT</name>